<dbReference type="Gene3D" id="3.20.20.370">
    <property type="entry name" value="Glycoside hydrolase/deacetylase"/>
    <property type="match status" value="1"/>
</dbReference>
<keyword evidence="3" id="KW-1185">Reference proteome</keyword>
<dbReference type="InterPro" id="IPR002509">
    <property type="entry name" value="NODB_dom"/>
</dbReference>
<dbReference type="KEGG" id="scib:HUG20_17165"/>
<reference evidence="2 3" key="1">
    <citation type="submission" date="2020-06" db="EMBL/GenBank/DDBJ databases">
        <title>Genomic analysis of Salicibibacter sp. NKC21-4.</title>
        <authorList>
            <person name="Oh Y.J."/>
        </authorList>
    </citation>
    <scope>NUCLEOTIDE SEQUENCE [LARGE SCALE GENOMIC DNA]</scope>
    <source>
        <strain evidence="2 3">NKC21-4</strain>
    </source>
</reference>
<dbReference type="Pfam" id="PF01522">
    <property type="entry name" value="Polysacc_deac_1"/>
    <property type="match status" value="1"/>
</dbReference>
<dbReference type="AlphaFoldDB" id="A0A7T7CGR8"/>
<dbReference type="SUPFAM" id="SSF88713">
    <property type="entry name" value="Glycoside hydrolase/deacetylase"/>
    <property type="match status" value="1"/>
</dbReference>
<dbReference type="PROSITE" id="PS51677">
    <property type="entry name" value="NODB"/>
    <property type="match status" value="1"/>
</dbReference>
<dbReference type="EMBL" id="CP054706">
    <property type="protein sequence ID" value="QQK81470.1"/>
    <property type="molecule type" value="Genomic_DNA"/>
</dbReference>
<protein>
    <submittedName>
        <fullName evidence="2">Polysaccharide deacetylase family protein</fullName>
    </submittedName>
</protein>
<evidence type="ECO:0000313" key="2">
    <source>
        <dbReference type="EMBL" id="QQK81470.1"/>
    </source>
</evidence>
<gene>
    <name evidence="2" type="ORF">HUG20_17165</name>
</gene>
<accession>A0A7T7CGR8</accession>
<dbReference type="GO" id="GO:0016810">
    <property type="term" value="F:hydrolase activity, acting on carbon-nitrogen (but not peptide) bonds"/>
    <property type="evidence" value="ECO:0007669"/>
    <property type="project" value="InterPro"/>
</dbReference>
<dbReference type="PANTHER" id="PTHR10587">
    <property type="entry name" value="GLYCOSYL TRANSFERASE-RELATED"/>
    <property type="match status" value="1"/>
</dbReference>
<feature type="domain" description="NodB homology" evidence="1">
    <location>
        <begin position="21"/>
        <end position="81"/>
    </location>
</feature>
<name>A0A7T7CGR8_9BACI</name>
<evidence type="ECO:0000259" key="1">
    <source>
        <dbReference type="PROSITE" id="PS51677"/>
    </source>
</evidence>
<dbReference type="RefSeq" id="WP_200085896.1">
    <property type="nucleotide sequence ID" value="NZ_CP054706.1"/>
</dbReference>
<dbReference type="GO" id="GO:0005975">
    <property type="term" value="P:carbohydrate metabolic process"/>
    <property type="evidence" value="ECO:0007669"/>
    <property type="project" value="InterPro"/>
</dbReference>
<organism evidence="2 3">
    <name type="scientific">Salicibibacter cibi</name>
    <dbReference type="NCBI Taxonomy" id="2743001"/>
    <lineage>
        <taxon>Bacteria</taxon>
        <taxon>Bacillati</taxon>
        <taxon>Bacillota</taxon>
        <taxon>Bacilli</taxon>
        <taxon>Bacillales</taxon>
        <taxon>Bacillaceae</taxon>
        <taxon>Salicibibacter</taxon>
    </lineage>
</organism>
<evidence type="ECO:0000313" key="3">
    <source>
        <dbReference type="Proteomes" id="UP000595349"/>
    </source>
</evidence>
<dbReference type="PANTHER" id="PTHR10587:SF134">
    <property type="entry name" value="SECRETED PROTEIN"/>
    <property type="match status" value="1"/>
</dbReference>
<dbReference type="Proteomes" id="UP000595349">
    <property type="component" value="Chromosome"/>
</dbReference>
<dbReference type="InterPro" id="IPR011330">
    <property type="entry name" value="Glyco_hydro/deAcase_b/a-brl"/>
</dbReference>
<sequence>MKSRSYQVFGNMVDRIDTDEKVVALTFDDGPNQKVPELLALLDEYSVPATFFLVGRDIETHPEEMRMIINSSEITPIPIQE</sequence>
<dbReference type="InterPro" id="IPR050248">
    <property type="entry name" value="Polysacc_deacetylase_ArnD"/>
</dbReference>
<proteinExistence type="predicted"/>